<name>B1N5Y3_ENTH1</name>
<dbReference type="AlphaFoldDB" id="B1N5Y3"/>
<keyword evidence="1" id="KW-0175">Coiled coil</keyword>
<accession>B1N5Y3</accession>
<evidence type="ECO:0000256" key="1">
    <source>
        <dbReference type="SAM" id="Coils"/>
    </source>
</evidence>
<reference evidence="2" key="2">
    <citation type="submission" date="2007-03" db="EMBL/GenBank/DDBJ databases">
        <authorList>
            <person name="Lorenzi H."/>
            <person name="Amedeo P."/>
            <person name="Inman J."/>
            <person name="Schobel S."/>
            <person name="Caler E."/>
        </authorList>
    </citation>
    <scope>GENOME REANNOTATION</scope>
    <source>
        <strain evidence="2">HM-1:IMSS</strain>
    </source>
</reference>
<dbReference type="KEGG" id="ehi:EHI_162670"/>
<evidence type="ECO:0000313" key="3">
    <source>
        <dbReference type="Proteomes" id="UP000001926"/>
    </source>
</evidence>
<gene>
    <name evidence="2" type="ORF">EHI_162670</name>
</gene>
<proteinExistence type="predicted"/>
<keyword evidence="3" id="KW-1185">Reference proteome</keyword>
<dbReference type="InParanoid" id="B1N5Y3"/>
<dbReference type="EMBL" id="DS572387">
    <property type="protein sequence ID" value="EDS88625.1"/>
    <property type="molecule type" value="Genomic_DNA"/>
</dbReference>
<reference evidence="2" key="1">
    <citation type="journal article" date="2005" name="Nature">
        <title>The genome of the protist parasite Entamoeba histolytica.</title>
        <authorList>
            <person name="Loftus B."/>
            <person name="Anderson I."/>
            <person name="Davies R."/>
            <person name="Alsmark U.C."/>
            <person name="Samuelson J."/>
            <person name="Amedeo P."/>
            <person name="Roncaglia P."/>
            <person name="Berriman M."/>
            <person name="Hirt R.P."/>
            <person name="Mann B.J."/>
            <person name="Nozaki T."/>
            <person name="Suh B."/>
            <person name="Pop M."/>
            <person name="Duchene M."/>
            <person name="Ackers J."/>
            <person name="Tannich E."/>
            <person name="Leippe M."/>
            <person name="Hofer M."/>
            <person name="Bruchhaus I."/>
            <person name="Willhoeft U."/>
            <person name="Bhattacharya A."/>
            <person name="Chillingworth T."/>
            <person name="Churcher C."/>
            <person name="Hance Z."/>
            <person name="Harris B."/>
            <person name="Harris D."/>
            <person name="Jagels K."/>
            <person name="Moule S."/>
            <person name="Mungall K."/>
            <person name="Ormond D."/>
            <person name="Squares R."/>
            <person name="Whitehead S."/>
            <person name="Quail M.A."/>
            <person name="Rabbinowitsch E."/>
            <person name="Norbertczak H."/>
            <person name="Price C."/>
            <person name="Wang Z."/>
            <person name="Guillen N."/>
            <person name="Gilchrist C."/>
            <person name="Stroup S.E."/>
            <person name="Bhattacharya S."/>
            <person name="Lohia A."/>
            <person name="Foster P.G."/>
            <person name="Sicheritz-Ponten T."/>
            <person name="Weber C."/>
            <person name="Singh U."/>
            <person name="Mukherjee C."/>
            <person name="El-Sayed N.M."/>
            <person name="Petri W.A.Jr."/>
            <person name="Clark C.G."/>
            <person name="Embley T.M."/>
            <person name="Barrell B."/>
            <person name="Fraser C.M."/>
            <person name="Hall N."/>
        </authorList>
    </citation>
    <scope>NUCLEOTIDE SEQUENCE [LARGE SCALE GENOMIC DNA]</scope>
    <source>
        <strain evidence="2">HM-1:IMSS</strain>
    </source>
</reference>
<sequence>MDVIKGERTEVVKELWKKYDKDHHADEVVKEEEQYEKEMDQLMEKVVDVVDTDPTVEPGVVSQMQQIHDSYLLMYNECYDFNNNLRQLDLAAYKQKFSPYVKSCCNKLENCIETVRCKRTE</sequence>
<dbReference type="RefSeq" id="XP_001914599.1">
    <property type="nucleotide sequence ID" value="XM_001914564.1"/>
</dbReference>
<organism evidence="2 3">
    <name type="scientific">Entamoeba histolytica (strain ATCC 30459 / HM-1:IMSS / ABRM)</name>
    <dbReference type="NCBI Taxonomy" id="294381"/>
    <lineage>
        <taxon>Eukaryota</taxon>
        <taxon>Amoebozoa</taxon>
        <taxon>Evosea</taxon>
        <taxon>Archamoebae</taxon>
        <taxon>Mastigamoebida</taxon>
        <taxon>Entamoebidae</taxon>
        <taxon>Entamoeba</taxon>
    </lineage>
</organism>
<feature type="coiled-coil region" evidence="1">
    <location>
        <begin position="25"/>
        <end position="52"/>
    </location>
</feature>
<dbReference type="Proteomes" id="UP000001926">
    <property type="component" value="Partially assembled WGS sequence"/>
</dbReference>
<dbReference type="GeneID" id="6220714"/>
<protein>
    <submittedName>
        <fullName evidence="2">Uncharacterized protein</fullName>
    </submittedName>
</protein>
<evidence type="ECO:0000313" key="2">
    <source>
        <dbReference type="EMBL" id="EDS88625.1"/>
    </source>
</evidence>
<dbReference type="VEuPathDB" id="AmoebaDB:EHI_162670"/>
<dbReference type="HOGENOM" id="CLU_2042502_0_0_1"/>